<comment type="similarity">
    <text evidence="1">Belongs to the SorC transcriptional regulatory family.</text>
</comment>
<dbReference type="InterPro" id="IPR036388">
    <property type="entry name" value="WH-like_DNA-bd_sf"/>
</dbReference>
<dbReference type="InterPro" id="IPR013249">
    <property type="entry name" value="RNA_pol_sigma70_r4_t2"/>
</dbReference>
<evidence type="ECO:0000256" key="3">
    <source>
        <dbReference type="ARBA" id="ARBA00023125"/>
    </source>
</evidence>
<dbReference type="EMBL" id="LGCK01000007">
    <property type="protein sequence ID" value="KPL72758.1"/>
    <property type="molecule type" value="Genomic_DNA"/>
</dbReference>
<dbReference type="RefSeq" id="WP_062421146.1">
    <property type="nucleotide sequence ID" value="NZ_BBYA01000008.1"/>
</dbReference>
<dbReference type="InterPro" id="IPR037171">
    <property type="entry name" value="NagB/RpiA_transferase-like"/>
</dbReference>
<dbReference type="InterPro" id="IPR013324">
    <property type="entry name" value="RNA_pol_sigma_r3/r4-like"/>
</dbReference>
<sequence>MAMNNYTHRSTSFDQSGEDQLLVRIAWLYYMEDLTQAEIADRLNVSRIKITRYLKRAREKGLVQISIQSENNSLLELESALSNKYNLKDVKVVMSVEQRQSQLRLLAKGASEWLVPRLESGLTIGMGLSRTLYYMPEYFRPKRKIACDFTDIIGGVTGPSSAMISLNITSQMAEICGGRAYRLLAPSVVSSKQAYEIILSEPILNQVFEKAHHCDILFQSCGGVDTGALLYENKSLQEETLRYLSENGAVGDILGHFVDIDGNPVKVPYDELIISISLEALQKVHLGVLVAGGKEKVKTIHAALKARYFNVLITDEHTAAEILELS</sequence>
<name>A0A0P6WRL8_9CHLR</name>
<dbReference type="SUPFAM" id="SSF88659">
    <property type="entry name" value="Sigma3 and sigma4 domains of RNA polymerase sigma factors"/>
    <property type="match status" value="1"/>
</dbReference>
<dbReference type="GO" id="GO:0030246">
    <property type="term" value="F:carbohydrate binding"/>
    <property type="evidence" value="ECO:0007669"/>
    <property type="project" value="InterPro"/>
</dbReference>
<dbReference type="Pfam" id="PF04198">
    <property type="entry name" value="Sugar-bind"/>
    <property type="match status" value="1"/>
</dbReference>
<dbReference type="GO" id="GO:0003677">
    <property type="term" value="F:DNA binding"/>
    <property type="evidence" value="ECO:0007669"/>
    <property type="project" value="UniProtKB-KW"/>
</dbReference>
<accession>A0A0P6WRL8</accession>
<dbReference type="Pfam" id="PF08281">
    <property type="entry name" value="Sigma70_r4_2"/>
    <property type="match status" value="1"/>
</dbReference>
<feature type="domain" description="RNA polymerase sigma factor 70 region 4 type 2" evidence="6">
    <location>
        <begin position="28"/>
        <end position="60"/>
    </location>
</feature>
<evidence type="ECO:0000256" key="2">
    <source>
        <dbReference type="ARBA" id="ARBA00023015"/>
    </source>
</evidence>
<dbReference type="PANTHER" id="PTHR34294:SF1">
    <property type="entry name" value="TRANSCRIPTIONAL REGULATOR LSRR"/>
    <property type="match status" value="1"/>
</dbReference>
<dbReference type="STRING" id="229920.ADM99_06685"/>
<proteinExistence type="inferred from homology"/>
<dbReference type="Proteomes" id="UP000050430">
    <property type="component" value="Unassembled WGS sequence"/>
</dbReference>
<keyword evidence="8" id="KW-1185">Reference proteome</keyword>
<dbReference type="InterPro" id="IPR007324">
    <property type="entry name" value="Sugar-bd_dom_put"/>
</dbReference>
<evidence type="ECO:0008006" key="9">
    <source>
        <dbReference type="Google" id="ProtNLM"/>
    </source>
</evidence>
<evidence type="ECO:0000256" key="4">
    <source>
        <dbReference type="ARBA" id="ARBA00023163"/>
    </source>
</evidence>
<dbReference type="SUPFAM" id="SSF100950">
    <property type="entry name" value="NagB/RpiA/CoA transferase-like"/>
    <property type="match status" value="1"/>
</dbReference>
<dbReference type="InterPro" id="IPR051054">
    <property type="entry name" value="SorC_transcr_regulators"/>
</dbReference>
<evidence type="ECO:0000256" key="1">
    <source>
        <dbReference type="ARBA" id="ARBA00010466"/>
    </source>
</evidence>
<dbReference type="AlphaFoldDB" id="A0A0P6WRL8"/>
<keyword evidence="2" id="KW-0805">Transcription regulation</keyword>
<protein>
    <recommendedName>
        <fullName evidence="9">Sugar-binding domain-containing protein</fullName>
    </recommendedName>
</protein>
<keyword evidence="4" id="KW-0804">Transcription</keyword>
<comment type="caution">
    <text evidence="7">The sequence shown here is derived from an EMBL/GenBank/DDBJ whole genome shotgun (WGS) entry which is preliminary data.</text>
</comment>
<reference evidence="7 8" key="1">
    <citation type="submission" date="2015-07" db="EMBL/GenBank/DDBJ databases">
        <title>Genome sequence of Leptolinea tardivitalis DSM 16556.</title>
        <authorList>
            <person name="Hemp J."/>
            <person name="Ward L.M."/>
            <person name="Pace L.A."/>
            <person name="Fischer W.W."/>
        </authorList>
    </citation>
    <scope>NUCLEOTIDE SEQUENCE [LARGE SCALE GENOMIC DNA]</scope>
    <source>
        <strain evidence="7 8">YMTK-2</strain>
    </source>
</reference>
<evidence type="ECO:0000259" key="5">
    <source>
        <dbReference type="Pfam" id="PF04198"/>
    </source>
</evidence>
<feature type="domain" description="Sugar-binding" evidence="5">
    <location>
        <begin position="71"/>
        <end position="324"/>
    </location>
</feature>
<evidence type="ECO:0000313" key="7">
    <source>
        <dbReference type="EMBL" id="KPL72758.1"/>
    </source>
</evidence>
<dbReference type="PANTHER" id="PTHR34294">
    <property type="entry name" value="TRANSCRIPTIONAL REGULATOR-RELATED"/>
    <property type="match status" value="1"/>
</dbReference>
<keyword evidence="3" id="KW-0238">DNA-binding</keyword>
<dbReference type="GO" id="GO:0016987">
    <property type="term" value="F:sigma factor activity"/>
    <property type="evidence" value="ECO:0007669"/>
    <property type="project" value="InterPro"/>
</dbReference>
<dbReference type="Gene3D" id="1.10.10.10">
    <property type="entry name" value="Winged helix-like DNA-binding domain superfamily/Winged helix DNA-binding domain"/>
    <property type="match status" value="1"/>
</dbReference>
<evidence type="ECO:0000313" key="8">
    <source>
        <dbReference type="Proteomes" id="UP000050430"/>
    </source>
</evidence>
<gene>
    <name evidence="7" type="ORF">ADM99_06685</name>
</gene>
<organism evidence="7 8">
    <name type="scientific">Leptolinea tardivitalis</name>
    <dbReference type="NCBI Taxonomy" id="229920"/>
    <lineage>
        <taxon>Bacteria</taxon>
        <taxon>Bacillati</taxon>
        <taxon>Chloroflexota</taxon>
        <taxon>Anaerolineae</taxon>
        <taxon>Anaerolineales</taxon>
        <taxon>Anaerolineaceae</taxon>
        <taxon>Leptolinea</taxon>
    </lineage>
</organism>
<evidence type="ECO:0000259" key="6">
    <source>
        <dbReference type="Pfam" id="PF08281"/>
    </source>
</evidence>
<dbReference type="GO" id="GO:0006352">
    <property type="term" value="P:DNA-templated transcription initiation"/>
    <property type="evidence" value="ECO:0007669"/>
    <property type="project" value="InterPro"/>
</dbReference>
<dbReference type="Gene3D" id="3.40.50.1360">
    <property type="match status" value="1"/>
</dbReference>
<dbReference type="OrthoDB" id="58802at2"/>